<feature type="signal peptide" evidence="14">
    <location>
        <begin position="1"/>
        <end position="19"/>
    </location>
</feature>
<keyword evidence="10" id="KW-1015">Disulfide bond</keyword>
<evidence type="ECO:0000313" key="17">
    <source>
        <dbReference type="Proteomes" id="UP000029964"/>
    </source>
</evidence>
<keyword evidence="6 14" id="KW-0732">Signal</keyword>
<comment type="caution">
    <text evidence="16">The sequence shown here is derived from an EMBL/GenBank/DDBJ whole genome shotgun (WGS) entry which is preliminary data.</text>
</comment>
<evidence type="ECO:0000256" key="11">
    <source>
        <dbReference type="ARBA" id="ARBA00023180"/>
    </source>
</evidence>
<evidence type="ECO:0000259" key="15">
    <source>
        <dbReference type="Pfam" id="PF04389"/>
    </source>
</evidence>
<accession>A0A086TD45</accession>
<evidence type="ECO:0000256" key="7">
    <source>
        <dbReference type="ARBA" id="ARBA00022801"/>
    </source>
</evidence>
<keyword evidence="4 14" id="KW-0645">Protease</keyword>
<protein>
    <recommendedName>
        <fullName evidence="14">Peptide hydrolase</fullName>
        <ecNumber evidence="14">3.4.-.-</ecNumber>
    </recommendedName>
</protein>
<dbReference type="STRING" id="857340.A0A086TD45"/>
<dbReference type="InterPro" id="IPR007484">
    <property type="entry name" value="Peptidase_M28"/>
</dbReference>
<sequence length="380" mass="41079">MSLKIAVAALAASAQLAMSYQKPAAPAEGLRLIKTSEEDPGQWVTKEEKYKMVKSKKGCTHYIDITNIQDDEVLEVLSTKTRTTVQAVDYPSNLSHVEEANKLIGGSNTDGPQKWLEHLTSYHNRHCESKTGTEAAAWLFKQVQEIASANSDITVEQFEHSDFDQPSIIARLPGKSESLVVIGAHMDSTSGAPSSKAPGADDNGSGTVVVLESLRVLAEAGFAPENTIEFHWYGGEEIGLIGSADIWAEYKSQGKNVISYVNQDMAGYQPSGTPTVITDYTDPALNKYVTLLVTEFTGKAPNSADCGYGCSDHASADANGFPAAFVFEDLPDKTSPDIHTPNDVSAILSTPLSYDTIMWDAVERHIQFAVGYLVEASYLS</sequence>
<evidence type="ECO:0000256" key="10">
    <source>
        <dbReference type="ARBA" id="ARBA00023157"/>
    </source>
</evidence>
<dbReference type="PANTHER" id="PTHR12147">
    <property type="entry name" value="METALLOPEPTIDASE M28 FAMILY MEMBER"/>
    <property type="match status" value="1"/>
</dbReference>
<keyword evidence="11" id="KW-0325">Glycoprotein</keyword>
<evidence type="ECO:0000256" key="4">
    <source>
        <dbReference type="ARBA" id="ARBA00022670"/>
    </source>
</evidence>
<organism evidence="16 17">
    <name type="scientific">Hapsidospora chrysogenum (strain ATCC 11550 / CBS 779.69 / DSM 880 / IAM 14645 / JCM 23072 / IMI 49137)</name>
    <name type="common">Acremonium chrysogenum</name>
    <dbReference type="NCBI Taxonomy" id="857340"/>
    <lineage>
        <taxon>Eukaryota</taxon>
        <taxon>Fungi</taxon>
        <taxon>Dikarya</taxon>
        <taxon>Ascomycota</taxon>
        <taxon>Pezizomycotina</taxon>
        <taxon>Sordariomycetes</taxon>
        <taxon>Hypocreomycetidae</taxon>
        <taxon>Hypocreales</taxon>
        <taxon>Bionectriaceae</taxon>
        <taxon>Hapsidospora</taxon>
    </lineage>
</organism>
<keyword evidence="5 14" id="KW-0479">Metal-binding</keyword>
<comment type="function">
    <text evidence="12">Extracellular aminopeptidase that allows assimilation of proteinaceous substrates.</text>
</comment>
<keyword evidence="17" id="KW-1185">Reference proteome</keyword>
<dbReference type="SUPFAM" id="SSF53187">
    <property type="entry name" value="Zn-dependent exopeptidases"/>
    <property type="match status" value="1"/>
</dbReference>
<dbReference type="HOGENOM" id="CLU_025866_0_0_1"/>
<evidence type="ECO:0000256" key="1">
    <source>
        <dbReference type="ARBA" id="ARBA00001947"/>
    </source>
</evidence>
<evidence type="ECO:0000256" key="2">
    <source>
        <dbReference type="ARBA" id="ARBA00011245"/>
    </source>
</evidence>
<keyword evidence="7 14" id="KW-0378">Hydrolase</keyword>
<dbReference type="InterPro" id="IPR045175">
    <property type="entry name" value="M28_fam"/>
</dbReference>
<comment type="subunit">
    <text evidence="2">Monomer.</text>
</comment>
<evidence type="ECO:0000256" key="12">
    <source>
        <dbReference type="ARBA" id="ARBA00043843"/>
    </source>
</evidence>
<keyword evidence="9" id="KW-0865">Zymogen</keyword>
<proteinExistence type="inferred from homology"/>
<evidence type="ECO:0000256" key="5">
    <source>
        <dbReference type="ARBA" id="ARBA00022723"/>
    </source>
</evidence>
<dbReference type="AlphaFoldDB" id="A0A086TD45"/>
<feature type="domain" description="Peptidase M28" evidence="15">
    <location>
        <begin position="168"/>
        <end position="347"/>
    </location>
</feature>
<dbReference type="Proteomes" id="UP000029964">
    <property type="component" value="Unassembled WGS sequence"/>
</dbReference>
<evidence type="ECO:0000256" key="9">
    <source>
        <dbReference type="ARBA" id="ARBA00023145"/>
    </source>
</evidence>
<name>A0A086TD45_HAPC1</name>
<dbReference type="EC" id="3.4.-.-" evidence="14"/>
<reference evidence="17" key="1">
    <citation type="journal article" date="2014" name="Genome Announc.">
        <title>Genome sequence and annotation of Acremonium chrysogenum, producer of the beta-lactam antibiotic cephalosporin C.</title>
        <authorList>
            <person name="Terfehr D."/>
            <person name="Dahlmann T.A."/>
            <person name="Specht T."/>
            <person name="Zadra I."/>
            <person name="Kuernsteiner H."/>
            <person name="Kueck U."/>
        </authorList>
    </citation>
    <scope>NUCLEOTIDE SEQUENCE [LARGE SCALE GENOMIC DNA]</scope>
    <source>
        <strain evidence="17">ATCC 11550 / CBS 779.69 / DSM 880 / IAM 14645 / JCM 23072 / IMI 49137</strain>
    </source>
</reference>
<evidence type="ECO:0000256" key="8">
    <source>
        <dbReference type="ARBA" id="ARBA00022833"/>
    </source>
</evidence>
<dbReference type="GO" id="GO:0046872">
    <property type="term" value="F:metal ion binding"/>
    <property type="evidence" value="ECO:0007669"/>
    <property type="project" value="UniProtKB-KW"/>
</dbReference>
<evidence type="ECO:0000256" key="14">
    <source>
        <dbReference type="RuleBase" id="RU361240"/>
    </source>
</evidence>
<gene>
    <name evidence="16" type="ORF">ACRE_018830</name>
</gene>
<evidence type="ECO:0000256" key="6">
    <source>
        <dbReference type="ARBA" id="ARBA00022729"/>
    </source>
</evidence>
<dbReference type="GO" id="GO:0006508">
    <property type="term" value="P:proteolysis"/>
    <property type="evidence" value="ECO:0007669"/>
    <property type="project" value="UniProtKB-KW"/>
</dbReference>
<dbReference type="Gene3D" id="3.40.630.10">
    <property type="entry name" value="Zn peptidases"/>
    <property type="match status" value="1"/>
</dbReference>
<evidence type="ECO:0000256" key="3">
    <source>
        <dbReference type="ARBA" id="ARBA00022438"/>
    </source>
</evidence>
<dbReference type="PANTHER" id="PTHR12147:SF56">
    <property type="entry name" value="AMINOPEPTIDASE YDR415C-RELATED"/>
    <property type="match status" value="1"/>
</dbReference>
<keyword evidence="3 16" id="KW-0031">Aminopeptidase</keyword>
<evidence type="ECO:0000256" key="13">
    <source>
        <dbReference type="ARBA" id="ARBA00043962"/>
    </source>
</evidence>
<dbReference type="GO" id="GO:0008235">
    <property type="term" value="F:metalloexopeptidase activity"/>
    <property type="evidence" value="ECO:0007669"/>
    <property type="project" value="InterPro"/>
</dbReference>
<dbReference type="EMBL" id="JPKY01000011">
    <property type="protein sequence ID" value="KFH47277.1"/>
    <property type="molecule type" value="Genomic_DNA"/>
</dbReference>
<dbReference type="GO" id="GO:0004177">
    <property type="term" value="F:aminopeptidase activity"/>
    <property type="evidence" value="ECO:0007669"/>
    <property type="project" value="UniProtKB-KW"/>
</dbReference>
<comment type="cofactor">
    <cofactor evidence="1">
        <name>Zn(2+)</name>
        <dbReference type="ChEBI" id="CHEBI:29105"/>
    </cofactor>
</comment>
<feature type="chain" id="PRO_5005106431" description="Peptide hydrolase" evidence="14">
    <location>
        <begin position="20"/>
        <end position="380"/>
    </location>
</feature>
<comment type="similarity">
    <text evidence="13">Belongs to the peptidase M28 family. M28E subfamily.</text>
</comment>
<dbReference type="Pfam" id="PF04389">
    <property type="entry name" value="Peptidase_M28"/>
    <property type="match status" value="1"/>
</dbReference>
<keyword evidence="8 14" id="KW-0862">Zinc</keyword>
<dbReference type="OrthoDB" id="2214at2759"/>
<evidence type="ECO:0000313" key="16">
    <source>
        <dbReference type="EMBL" id="KFH47277.1"/>
    </source>
</evidence>